<reference evidence="2 3" key="1">
    <citation type="submission" date="2018-12" db="EMBL/GenBank/DDBJ databases">
        <title>Pseudomonas aeruginosa Diversity Panel.</title>
        <authorList>
            <person name="Snesrud E."/>
            <person name="Mcgann P."/>
        </authorList>
    </citation>
    <scope>NUCLEOTIDE SEQUENCE [LARGE SCALE GENOMIC DNA]</scope>
    <source>
        <strain evidence="2 3">MRSN6241</strain>
    </source>
</reference>
<sequence length="111" mass="12291">MGVPSVRQLEVCRRHGLEPRAPEPMLALALRTLGDSPLHGSRIELPEGGNVSWFIHAGEYSEAEDFYQPVHAAHLAELLPEVLDYLYLPPGARFIIDGDGYEDVWLEPASA</sequence>
<dbReference type="InterPro" id="IPR056509">
    <property type="entry name" value="Imm33-like"/>
</dbReference>
<dbReference type="AlphaFoldDB" id="A0ABD7K380"/>
<dbReference type="RefSeq" id="WP_023443269.1">
    <property type="nucleotide sequence ID" value="NZ_LFXS01000048.1"/>
</dbReference>
<organism evidence="2 3">
    <name type="scientific">Pseudomonas aeruginosa</name>
    <dbReference type="NCBI Taxonomy" id="287"/>
    <lineage>
        <taxon>Bacteria</taxon>
        <taxon>Pseudomonadati</taxon>
        <taxon>Pseudomonadota</taxon>
        <taxon>Gammaproteobacteria</taxon>
        <taxon>Pseudomonadales</taxon>
        <taxon>Pseudomonadaceae</taxon>
        <taxon>Pseudomonas</taxon>
    </lineage>
</organism>
<comment type="caution">
    <text evidence="2">The sequence shown here is derived from an EMBL/GenBank/DDBJ whole genome shotgun (WGS) entry which is preliminary data.</text>
</comment>
<evidence type="ECO:0000313" key="2">
    <source>
        <dbReference type="EMBL" id="RTS46274.1"/>
    </source>
</evidence>
<dbReference type="Pfam" id="PF24719">
    <property type="entry name" value="Imm33-like"/>
    <property type="match status" value="1"/>
</dbReference>
<proteinExistence type="predicted"/>
<evidence type="ECO:0000259" key="1">
    <source>
        <dbReference type="Pfam" id="PF24719"/>
    </source>
</evidence>
<gene>
    <name evidence="2" type="ORF">DY940_13995</name>
</gene>
<dbReference type="EMBL" id="RXTL01000019">
    <property type="protein sequence ID" value="RTS46274.1"/>
    <property type="molecule type" value="Genomic_DNA"/>
</dbReference>
<protein>
    <recommendedName>
        <fullName evidence="1">Imm33-like domain-containing protein</fullName>
    </recommendedName>
</protein>
<dbReference type="Proteomes" id="UP000276985">
    <property type="component" value="Unassembled WGS sequence"/>
</dbReference>
<evidence type="ECO:0000313" key="3">
    <source>
        <dbReference type="Proteomes" id="UP000276985"/>
    </source>
</evidence>
<feature type="domain" description="Imm33-like" evidence="1">
    <location>
        <begin position="8"/>
        <end position="106"/>
    </location>
</feature>
<accession>A0ABD7K380</accession>
<name>A0ABD7K380_PSEAI</name>